<dbReference type="OrthoDB" id="9810445at2"/>
<evidence type="ECO:0000259" key="9">
    <source>
        <dbReference type="Pfam" id="PF01435"/>
    </source>
</evidence>
<feature type="chain" id="PRO_5011519758" evidence="8">
    <location>
        <begin position="24"/>
        <end position="264"/>
    </location>
</feature>
<dbReference type="Gene3D" id="3.30.2010.10">
    <property type="entry name" value="Metalloproteases ('zincins'), catalytic domain"/>
    <property type="match status" value="1"/>
</dbReference>
<dbReference type="GO" id="GO:0046872">
    <property type="term" value="F:metal ion binding"/>
    <property type="evidence" value="ECO:0007669"/>
    <property type="project" value="UniProtKB-KW"/>
</dbReference>
<name>A0A1H7TKB3_OLID1</name>
<dbReference type="InterPro" id="IPR051156">
    <property type="entry name" value="Mito/Outer_Membr_Metalloprot"/>
</dbReference>
<comment type="cofactor">
    <cofactor evidence="6">
        <name>Zn(2+)</name>
        <dbReference type="ChEBI" id="CHEBI:29105"/>
    </cofactor>
    <text evidence="6">Binds 1 zinc ion per subunit.</text>
</comment>
<dbReference type="Proteomes" id="UP000199421">
    <property type="component" value="Unassembled WGS sequence"/>
</dbReference>
<dbReference type="RefSeq" id="WP_093326831.1">
    <property type="nucleotide sequence ID" value="NZ_FOAF01000004.1"/>
</dbReference>
<proteinExistence type="inferred from homology"/>
<keyword evidence="1 6" id="KW-0645">Protease</keyword>
<dbReference type="InterPro" id="IPR001915">
    <property type="entry name" value="Peptidase_M48"/>
</dbReference>
<gene>
    <name evidence="10" type="ORF">SAMN05661044_03565</name>
</gene>
<keyword evidence="5 6" id="KW-0482">Metalloprotease</keyword>
<dbReference type="GO" id="GO:0004222">
    <property type="term" value="F:metalloendopeptidase activity"/>
    <property type="evidence" value="ECO:0007669"/>
    <property type="project" value="InterPro"/>
</dbReference>
<keyword evidence="2" id="KW-0479">Metal-binding</keyword>
<dbReference type="GO" id="GO:0016020">
    <property type="term" value="C:membrane"/>
    <property type="evidence" value="ECO:0007669"/>
    <property type="project" value="TreeGrafter"/>
</dbReference>
<evidence type="ECO:0000256" key="5">
    <source>
        <dbReference type="ARBA" id="ARBA00023049"/>
    </source>
</evidence>
<keyword evidence="11" id="KW-1185">Reference proteome</keyword>
<keyword evidence="4 6" id="KW-0862">Zinc</keyword>
<sequence>MKPTFKFSLLFLVVTMSALHVHAQFKLNAKSIKAATSAAKAVTLSDDEVAGYAKEYMVWMDENNPVAPPDDELAQRLAKLTNGLESHDGLALNFKVYLVKDVNAFACADGSVRVCAGLMQVMDDNEVLGVIGHEIGHVKNKDSKDAFRTALLTSALKDGAGSQGGAAGTLSDSKLGELGEAVANSSFSRTQESAADSYGYDLLKEKEVNPWYMATAFESLAKQSEGGEKASTMQRLMSSHPDTEKRVKAMSEKATKDGFERPNK</sequence>
<feature type="compositionally biased region" description="Basic and acidic residues" evidence="7">
    <location>
        <begin position="241"/>
        <end position="264"/>
    </location>
</feature>
<evidence type="ECO:0000256" key="3">
    <source>
        <dbReference type="ARBA" id="ARBA00022801"/>
    </source>
</evidence>
<dbReference type="AlphaFoldDB" id="A0A1H7TKB3"/>
<evidence type="ECO:0000313" key="10">
    <source>
        <dbReference type="EMBL" id="SEL85143.1"/>
    </source>
</evidence>
<evidence type="ECO:0000256" key="7">
    <source>
        <dbReference type="SAM" id="MobiDB-lite"/>
    </source>
</evidence>
<keyword evidence="8" id="KW-0732">Signal</keyword>
<dbReference type="PANTHER" id="PTHR22726">
    <property type="entry name" value="METALLOENDOPEPTIDASE OMA1"/>
    <property type="match status" value="1"/>
</dbReference>
<organism evidence="10 11">
    <name type="scientific">Olivibacter domesticus</name>
    <name type="common">Pseudosphingobacterium domesticum</name>
    <dbReference type="NCBI Taxonomy" id="407022"/>
    <lineage>
        <taxon>Bacteria</taxon>
        <taxon>Pseudomonadati</taxon>
        <taxon>Bacteroidota</taxon>
        <taxon>Sphingobacteriia</taxon>
        <taxon>Sphingobacteriales</taxon>
        <taxon>Sphingobacteriaceae</taxon>
        <taxon>Olivibacter</taxon>
    </lineage>
</organism>
<protein>
    <submittedName>
        <fullName evidence="10">Putative metalloprotease</fullName>
    </submittedName>
</protein>
<dbReference type="CDD" id="cd07334">
    <property type="entry name" value="M48C_loiP_like"/>
    <property type="match status" value="1"/>
</dbReference>
<dbReference type="PANTHER" id="PTHR22726:SF8">
    <property type="entry name" value="METALLOPROTEASE YCAL"/>
    <property type="match status" value="1"/>
</dbReference>
<dbReference type="Pfam" id="PF01435">
    <property type="entry name" value="Peptidase_M48"/>
    <property type="match status" value="1"/>
</dbReference>
<accession>A0A1H7TKB3</accession>
<evidence type="ECO:0000256" key="2">
    <source>
        <dbReference type="ARBA" id="ARBA00022723"/>
    </source>
</evidence>
<dbReference type="STRING" id="407022.SAMN05661044_03565"/>
<comment type="similarity">
    <text evidence="6">Belongs to the peptidase M48 family.</text>
</comment>
<reference evidence="11" key="1">
    <citation type="submission" date="2016-10" db="EMBL/GenBank/DDBJ databases">
        <authorList>
            <person name="Varghese N."/>
            <person name="Submissions S."/>
        </authorList>
    </citation>
    <scope>NUCLEOTIDE SEQUENCE [LARGE SCALE GENOMIC DNA]</scope>
    <source>
        <strain evidence="11">DSM 18733</strain>
    </source>
</reference>
<feature type="signal peptide" evidence="8">
    <location>
        <begin position="1"/>
        <end position="23"/>
    </location>
</feature>
<feature type="domain" description="Peptidase M48" evidence="9">
    <location>
        <begin position="90"/>
        <end position="252"/>
    </location>
</feature>
<keyword evidence="3 6" id="KW-0378">Hydrolase</keyword>
<evidence type="ECO:0000256" key="1">
    <source>
        <dbReference type="ARBA" id="ARBA00022670"/>
    </source>
</evidence>
<feature type="region of interest" description="Disordered" evidence="7">
    <location>
        <begin position="223"/>
        <end position="264"/>
    </location>
</feature>
<evidence type="ECO:0000256" key="8">
    <source>
        <dbReference type="SAM" id="SignalP"/>
    </source>
</evidence>
<evidence type="ECO:0000256" key="4">
    <source>
        <dbReference type="ARBA" id="ARBA00022833"/>
    </source>
</evidence>
<evidence type="ECO:0000256" key="6">
    <source>
        <dbReference type="RuleBase" id="RU003983"/>
    </source>
</evidence>
<evidence type="ECO:0000313" key="11">
    <source>
        <dbReference type="Proteomes" id="UP000199421"/>
    </source>
</evidence>
<dbReference type="GO" id="GO:0051603">
    <property type="term" value="P:proteolysis involved in protein catabolic process"/>
    <property type="evidence" value="ECO:0007669"/>
    <property type="project" value="TreeGrafter"/>
</dbReference>
<dbReference type="EMBL" id="FOAF01000004">
    <property type="protein sequence ID" value="SEL85143.1"/>
    <property type="molecule type" value="Genomic_DNA"/>
</dbReference>